<feature type="domain" description="Thiamine pyrophosphate enzyme N-terminal TPP-binding" evidence="9">
    <location>
        <begin position="13"/>
        <end position="124"/>
    </location>
</feature>
<comment type="pathway">
    <text evidence="7">Quinol/quinone metabolism; 1,4-dihydroxy-2-naphthoate biosynthesis; 1,4-dihydroxy-2-naphthoate from chorismate: step 2/7.</text>
</comment>
<accession>A0A8J8GDH3</accession>
<dbReference type="InterPro" id="IPR011766">
    <property type="entry name" value="TPP_enzyme_TPP-bd"/>
</dbReference>
<comment type="function">
    <text evidence="7">Catalyzes the thiamine diphosphate-dependent decarboxylation of 2-oxoglutarate and the subsequent addition of the resulting succinic semialdehyde-thiamine pyrophosphate anion to isochorismate to yield 2-succinyl-5-enolpyruvyl-6-hydroxy-3-cyclohexene-1-carboxylate (SEPHCHC).</text>
</comment>
<sequence length="589" mass="65758">MSLNKALTLYVAHFLDELVQAGVKNIVISPGSRSTPIAMLAAEHPDLKIWLQVDERSAAFFALGMAKASREPVAIVCTSGTAVANYMPAVVEAKESQVPLIVLTADRPHELRDIGAPQAIDQINFFGKQVKWFVEMAIPEDRQEMLRYSRTVAARAVAVCQMSPSGPVHLNFPFREPLVPIIEDDSIWKEGLDERRPFVNVTPPTWQANDELLEQLASKLLSIERGLIVCGPYDRPEFAETAVSLGEKLGFPVLADPLSQLRAGRHSKDIVIDSYDAFLRDEYIAERLKPEVVIRFGAMPVSKFLFLYLKNNPSIEQIIIDGEGLWRDPTLLAAEVIYADPLYFAKKLGSLLNKKIERNGHQFTNSWLESWITADRIAGETLYSVGKEEPDFEGRVVIELADCLPEQAVLFVGNSMPIRDVDSFFLSTDRNIRIMCNRGANGIDGTISTALGASTTAWPLVLLVGDLTFFHDLNGLLAAKLHELNATIVVVNNEGGGIFSFLPQSAHPKNFELLFGTPLGLDFSHAVKMYGGRFTRINRWNDLRNEITTSLASGGLNVIEIRTDRYLNVEKHRRIWNLANEKIKQYLQE</sequence>
<evidence type="ECO:0000259" key="10">
    <source>
        <dbReference type="Pfam" id="PF16582"/>
    </source>
</evidence>
<dbReference type="Pfam" id="PF02775">
    <property type="entry name" value="TPP_enzyme_C"/>
    <property type="match status" value="1"/>
</dbReference>
<dbReference type="GO" id="GO:0000287">
    <property type="term" value="F:magnesium ion binding"/>
    <property type="evidence" value="ECO:0007669"/>
    <property type="project" value="UniProtKB-UniRule"/>
</dbReference>
<dbReference type="GO" id="GO:0009234">
    <property type="term" value="P:menaquinone biosynthetic process"/>
    <property type="evidence" value="ECO:0007669"/>
    <property type="project" value="UniProtKB-UniRule"/>
</dbReference>
<proteinExistence type="inferred from homology"/>
<evidence type="ECO:0000256" key="6">
    <source>
        <dbReference type="ARBA" id="ARBA00023211"/>
    </source>
</evidence>
<feature type="domain" description="Thiamine pyrophosphate enzyme TPP-binding" evidence="8">
    <location>
        <begin position="441"/>
        <end position="561"/>
    </location>
</feature>
<keyword evidence="5 7" id="KW-0786">Thiamine pyrophosphate</keyword>
<dbReference type="PANTHER" id="PTHR42916">
    <property type="entry name" value="2-SUCCINYL-5-ENOLPYRUVYL-6-HYDROXY-3-CYCLOHEXENE-1-CARBOXYLATE SYNTHASE"/>
    <property type="match status" value="1"/>
</dbReference>
<keyword evidence="6 7" id="KW-0464">Manganese</keyword>
<dbReference type="NCBIfam" id="TIGR00173">
    <property type="entry name" value="menD"/>
    <property type="match status" value="1"/>
</dbReference>
<evidence type="ECO:0000313" key="11">
    <source>
        <dbReference type="EMBL" id="NSL51372.1"/>
    </source>
</evidence>
<dbReference type="AlphaFoldDB" id="A0A8J8GDH3"/>
<evidence type="ECO:0000256" key="4">
    <source>
        <dbReference type="ARBA" id="ARBA00022842"/>
    </source>
</evidence>
<evidence type="ECO:0000256" key="7">
    <source>
        <dbReference type="HAMAP-Rule" id="MF_01659"/>
    </source>
</evidence>
<dbReference type="Gene3D" id="3.40.50.970">
    <property type="match status" value="2"/>
</dbReference>
<dbReference type="Gene3D" id="3.40.50.1220">
    <property type="entry name" value="TPP-binding domain"/>
    <property type="match status" value="1"/>
</dbReference>
<comment type="similarity">
    <text evidence="7">Belongs to the TPP enzyme family. MenD subfamily.</text>
</comment>
<dbReference type="GO" id="GO:0070204">
    <property type="term" value="F:2-succinyl-5-enolpyruvyl-6-hydroxy-3-cyclohexene-1-carboxylic-acid synthase activity"/>
    <property type="evidence" value="ECO:0007669"/>
    <property type="project" value="UniProtKB-UniRule"/>
</dbReference>
<dbReference type="SUPFAM" id="SSF52518">
    <property type="entry name" value="Thiamin diphosphate-binding fold (THDP-binding)"/>
    <property type="match status" value="2"/>
</dbReference>
<keyword evidence="12" id="KW-1185">Reference proteome</keyword>
<dbReference type="UniPathway" id="UPA01057">
    <property type="reaction ID" value="UER00164"/>
</dbReference>
<evidence type="ECO:0000256" key="3">
    <source>
        <dbReference type="ARBA" id="ARBA00022723"/>
    </source>
</evidence>
<dbReference type="Pfam" id="PF02776">
    <property type="entry name" value="TPP_enzyme_N"/>
    <property type="match status" value="1"/>
</dbReference>
<keyword evidence="3 7" id="KW-0479">Metal-binding</keyword>
<dbReference type="InterPro" id="IPR029061">
    <property type="entry name" value="THDP-binding"/>
</dbReference>
<dbReference type="SUPFAM" id="SSF52467">
    <property type="entry name" value="DHS-like NAD/FAD-binding domain"/>
    <property type="match status" value="1"/>
</dbReference>
<dbReference type="CDD" id="cd02009">
    <property type="entry name" value="TPP_SHCHC_synthase"/>
    <property type="match status" value="1"/>
</dbReference>
<keyword evidence="2 7" id="KW-0808">Transferase</keyword>
<comment type="catalytic activity">
    <reaction evidence="7">
        <text>isochorismate + 2-oxoglutarate + H(+) = 5-enolpyruvoyl-6-hydroxy-2-succinyl-cyclohex-3-ene-1-carboxylate + CO2</text>
        <dbReference type="Rhea" id="RHEA:25593"/>
        <dbReference type="ChEBI" id="CHEBI:15378"/>
        <dbReference type="ChEBI" id="CHEBI:16526"/>
        <dbReference type="ChEBI" id="CHEBI:16810"/>
        <dbReference type="ChEBI" id="CHEBI:29780"/>
        <dbReference type="ChEBI" id="CHEBI:58818"/>
        <dbReference type="EC" id="2.2.1.9"/>
    </reaction>
</comment>
<comment type="cofactor">
    <cofactor evidence="7">
        <name>thiamine diphosphate</name>
        <dbReference type="ChEBI" id="CHEBI:58937"/>
    </cofactor>
    <text evidence="7">Binds 1 thiamine pyrophosphate per subunit.</text>
</comment>
<dbReference type="CDD" id="cd07037">
    <property type="entry name" value="TPP_PYR_MenD"/>
    <property type="match status" value="1"/>
</dbReference>
<dbReference type="InterPro" id="IPR029035">
    <property type="entry name" value="DHS-like_NAD/FAD-binding_dom"/>
</dbReference>
<dbReference type="GO" id="GO:0030145">
    <property type="term" value="F:manganese ion binding"/>
    <property type="evidence" value="ECO:0007669"/>
    <property type="project" value="UniProtKB-UniRule"/>
</dbReference>
<evidence type="ECO:0000256" key="1">
    <source>
        <dbReference type="ARBA" id="ARBA00022428"/>
    </source>
</evidence>
<organism evidence="11 12">
    <name type="scientific">Calidifontibacillus erzurumensis</name>
    <dbReference type="NCBI Taxonomy" id="2741433"/>
    <lineage>
        <taxon>Bacteria</taxon>
        <taxon>Bacillati</taxon>
        <taxon>Bacillota</taxon>
        <taxon>Bacilli</taxon>
        <taxon>Bacillales</taxon>
        <taxon>Bacillaceae</taxon>
        <taxon>Calidifontibacillus/Schinkia group</taxon>
        <taxon>Calidifontibacillus</taxon>
    </lineage>
</organism>
<dbReference type="PIRSF" id="PIRSF004983">
    <property type="entry name" value="MenD"/>
    <property type="match status" value="1"/>
</dbReference>
<comment type="subunit">
    <text evidence="7">Homodimer.</text>
</comment>
<dbReference type="UniPathway" id="UPA00079"/>
<dbReference type="InterPro" id="IPR004433">
    <property type="entry name" value="MenaQ_synth_MenD"/>
</dbReference>
<dbReference type="InterPro" id="IPR032264">
    <property type="entry name" value="MenD_middle"/>
</dbReference>
<keyword evidence="1 7" id="KW-0474">Menaquinone biosynthesis</keyword>
<evidence type="ECO:0000259" key="8">
    <source>
        <dbReference type="Pfam" id="PF02775"/>
    </source>
</evidence>
<comment type="cofactor">
    <cofactor evidence="7">
        <name>Mg(2+)</name>
        <dbReference type="ChEBI" id="CHEBI:18420"/>
    </cofactor>
    <cofactor evidence="7">
        <name>Mn(2+)</name>
        <dbReference type="ChEBI" id="CHEBI:29035"/>
    </cofactor>
</comment>
<evidence type="ECO:0000256" key="5">
    <source>
        <dbReference type="ARBA" id="ARBA00023052"/>
    </source>
</evidence>
<evidence type="ECO:0000313" key="12">
    <source>
        <dbReference type="Proteomes" id="UP000625804"/>
    </source>
</evidence>
<evidence type="ECO:0000256" key="2">
    <source>
        <dbReference type="ARBA" id="ARBA00022679"/>
    </source>
</evidence>
<dbReference type="Proteomes" id="UP000625804">
    <property type="component" value="Unassembled WGS sequence"/>
</dbReference>
<reference evidence="11" key="1">
    <citation type="submission" date="2020-06" db="EMBL/GenBank/DDBJ databases">
        <title>A novel thermopfilic bacterium from Erzurum, Turkey.</title>
        <authorList>
            <person name="Adiguzel A."/>
            <person name="Ay H."/>
            <person name="Baltaci M.O."/>
        </authorList>
    </citation>
    <scope>NUCLEOTIDE SEQUENCE</scope>
    <source>
        <strain evidence="11">P2</strain>
    </source>
</reference>
<feature type="domain" description="Menaquinone biosynthesis protein MenD middle" evidence="10">
    <location>
        <begin position="195"/>
        <end position="412"/>
    </location>
</feature>
<dbReference type="EMBL" id="JABTTE010000005">
    <property type="protein sequence ID" value="NSL51372.1"/>
    <property type="molecule type" value="Genomic_DNA"/>
</dbReference>
<dbReference type="Pfam" id="PF16582">
    <property type="entry name" value="TPP_enzyme_M_2"/>
    <property type="match status" value="1"/>
</dbReference>
<dbReference type="EC" id="2.2.1.9" evidence="7"/>
<gene>
    <name evidence="7 11" type="primary">menD</name>
    <name evidence="11" type="ORF">HR057_06250</name>
</gene>
<dbReference type="InterPro" id="IPR012001">
    <property type="entry name" value="Thiamin_PyroP_enz_TPP-bd_dom"/>
</dbReference>
<dbReference type="PANTHER" id="PTHR42916:SF1">
    <property type="entry name" value="PROTEIN PHYLLO, CHLOROPLASTIC"/>
    <property type="match status" value="1"/>
</dbReference>
<protein>
    <recommendedName>
        <fullName evidence="7">2-succinyl-5-enolpyruvyl-6-hydroxy-3-cyclohexene-1-carboxylate synthase</fullName>
        <shortName evidence="7">SEPHCHC synthase</shortName>
        <ecNumber evidence="7">2.2.1.9</ecNumber>
    </recommendedName>
    <alternativeName>
        <fullName evidence="7">Menaquinone biosynthesis protein MenD</fullName>
    </alternativeName>
</protein>
<name>A0A8J8GDH3_9BACI</name>
<evidence type="ECO:0000259" key="9">
    <source>
        <dbReference type="Pfam" id="PF02776"/>
    </source>
</evidence>
<dbReference type="RefSeq" id="WP_173730573.1">
    <property type="nucleotide sequence ID" value="NZ_JABTTE010000005.1"/>
</dbReference>
<keyword evidence="4 7" id="KW-0460">Magnesium</keyword>
<dbReference type="HAMAP" id="MF_01659">
    <property type="entry name" value="MenD"/>
    <property type="match status" value="1"/>
</dbReference>
<comment type="caution">
    <text evidence="11">The sequence shown here is derived from an EMBL/GenBank/DDBJ whole genome shotgun (WGS) entry which is preliminary data.</text>
</comment>
<comment type="pathway">
    <text evidence="7">Quinol/quinone metabolism; menaquinone biosynthesis.</text>
</comment>
<dbReference type="GO" id="GO:0030976">
    <property type="term" value="F:thiamine pyrophosphate binding"/>
    <property type="evidence" value="ECO:0007669"/>
    <property type="project" value="UniProtKB-UniRule"/>
</dbReference>